<dbReference type="AlphaFoldDB" id="A0A4R3HWZ6"/>
<protein>
    <submittedName>
        <fullName evidence="2">Uncharacterized protein</fullName>
    </submittedName>
</protein>
<feature type="signal peptide" evidence="1">
    <location>
        <begin position="1"/>
        <end position="32"/>
    </location>
</feature>
<name>A0A4R3HWZ6_9GAMM</name>
<organism evidence="2 3">
    <name type="scientific">Reinekea marinisedimentorum</name>
    <dbReference type="NCBI Taxonomy" id="230495"/>
    <lineage>
        <taxon>Bacteria</taxon>
        <taxon>Pseudomonadati</taxon>
        <taxon>Pseudomonadota</taxon>
        <taxon>Gammaproteobacteria</taxon>
        <taxon>Oceanospirillales</taxon>
        <taxon>Saccharospirillaceae</taxon>
        <taxon>Reinekea</taxon>
    </lineage>
</organism>
<evidence type="ECO:0000256" key="1">
    <source>
        <dbReference type="SAM" id="SignalP"/>
    </source>
</evidence>
<sequence length="124" mass="13005">MITKSYRKLISIFASAVMFSVMLLPVSSFSNAGEPLTACADQMAHVTVMQPQAADQTMPVVAGCDADLSCDAGQCPQASCCVVSIALPATFSFNLLPPAATQLTVLAVFGVSAPRELWQRPPIA</sequence>
<dbReference type="Proteomes" id="UP000295793">
    <property type="component" value="Unassembled WGS sequence"/>
</dbReference>
<reference evidence="2 3" key="1">
    <citation type="submission" date="2019-03" db="EMBL/GenBank/DDBJ databases">
        <title>Genomic Encyclopedia of Archaeal and Bacterial Type Strains, Phase II (KMG-II): from individual species to whole genera.</title>
        <authorList>
            <person name="Goeker M."/>
        </authorList>
    </citation>
    <scope>NUCLEOTIDE SEQUENCE [LARGE SCALE GENOMIC DNA]</scope>
    <source>
        <strain evidence="2 3">DSM 15388</strain>
    </source>
</reference>
<dbReference type="EMBL" id="SLZR01000021">
    <property type="protein sequence ID" value="TCS37123.1"/>
    <property type="molecule type" value="Genomic_DNA"/>
</dbReference>
<dbReference type="RefSeq" id="WP_132703567.1">
    <property type="nucleotide sequence ID" value="NZ_SLZR01000021.1"/>
</dbReference>
<feature type="chain" id="PRO_5020538278" evidence="1">
    <location>
        <begin position="33"/>
        <end position="124"/>
    </location>
</feature>
<accession>A0A4R3HWZ6</accession>
<proteinExistence type="predicted"/>
<keyword evidence="1" id="KW-0732">Signal</keyword>
<comment type="caution">
    <text evidence="2">The sequence shown here is derived from an EMBL/GenBank/DDBJ whole genome shotgun (WGS) entry which is preliminary data.</text>
</comment>
<gene>
    <name evidence="2" type="ORF">BCF53_12141</name>
</gene>
<evidence type="ECO:0000313" key="3">
    <source>
        <dbReference type="Proteomes" id="UP000295793"/>
    </source>
</evidence>
<evidence type="ECO:0000313" key="2">
    <source>
        <dbReference type="EMBL" id="TCS37123.1"/>
    </source>
</evidence>
<keyword evidence="3" id="KW-1185">Reference proteome</keyword>